<dbReference type="SUPFAM" id="SSF69304">
    <property type="entry name" value="Tricorn protease N-terminal domain"/>
    <property type="match status" value="1"/>
</dbReference>
<accession>A0A9D1S772</accession>
<evidence type="ECO:0000313" key="2">
    <source>
        <dbReference type="EMBL" id="HIU49491.1"/>
    </source>
</evidence>
<proteinExistence type="predicted"/>
<dbReference type="PROSITE" id="PS51257">
    <property type="entry name" value="PROKAR_LIPOPROTEIN"/>
    <property type="match status" value="1"/>
</dbReference>
<sequence>MKLRKLSLIMCLVLLMSLFTACSGNEETQQPLQWVSHTATGFKVYKEGVFFVDKNGILQYFDAASKKTVVLCDKKDCQHSGKSCHGYIGSAYSYNVSGGKIYTLNDEDSLYTLIESDIDFTNHKETVTLGKELSEEGFYIDPMRPLVSGDYIYYVTEVSNFNTGESYYGIYGANLKTGKEATIIDHMEQGTLDIVSVCDSEIIYFTSYLDKELSNEIYGSIPNELDFEEYSKKFKEYEEQRTYRTYKYNIETGETKVLYENKAAALPVFADENYLYAYTYTVYEATQSFVPDRYFTVDLKTQEEKTIGKDEFEKKQRGFSESEADAITGGSEDLVIYCLVDSGYIGTRTDKKVPTGENSYTITGQSYVLIDKNNPQSEPFAFYSWED</sequence>
<reference evidence="2" key="2">
    <citation type="journal article" date="2021" name="PeerJ">
        <title>Extensive microbial diversity within the chicken gut microbiome revealed by metagenomics and culture.</title>
        <authorList>
            <person name="Gilroy R."/>
            <person name="Ravi A."/>
            <person name="Getino M."/>
            <person name="Pursley I."/>
            <person name="Horton D.L."/>
            <person name="Alikhan N.F."/>
            <person name="Baker D."/>
            <person name="Gharbi K."/>
            <person name="Hall N."/>
            <person name="Watson M."/>
            <person name="Adriaenssens E.M."/>
            <person name="Foster-Nyarko E."/>
            <person name="Jarju S."/>
            <person name="Secka A."/>
            <person name="Antonio M."/>
            <person name="Oren A."/>
            <person name="Chaudhuri R.R."/>
            <person name="La Ragione R."/>
            <person name="Hildebrand F."/>
            <person name="Pallen M.J."/>
        </authorList>
    </citation>
    <scope>NUCLEOTIDE SEQUENCE</scope>
    <source>
        <strain evidence="2">ChiGjej1B1-1684</strain>
    </source>
</reference>
<dbReference type="AlphaFoldDB" id="A0A9D1S772"/>
<protein>
    <recommendedName>
        <fullName evidence="4">DUF5050 domain-containing protein</fullName>
    </recommendedName>
</protein>
<evidence type="ECO:0008006" key="4">
    <source>
        <dbReference type="Google" id="ProtNLM"/>
    </source>
</evidence>
<evidence type="ECO:0000256" key="1">
    <source>
        <dbReference type="SAM" id="SignalP"/>
    </source>
</evidence>
<feature type="signal peptide" evidence="1">
    <location>
        <begin position="1"/>
        <end position="21"/>
    </location>
</feature>
<evidence type="ECO:0000313" key="3">
    <source>
        <dbReference type="Proteomes" id="UP000824118"/>
    </source>
</evidence>
<dbReference type="Proteomes" id="UP000824118">
    <property type="component" value="Unassembled WGS sequence"/>
</dbReference>
<gene>
    <name evidence="2" type="ORF">IAD22_00540</name>
</gene>
<feature type="chain" id="PRO_5038757132" description="DUF5050 domain-containing protein" evidence="1">
    <location>
        <begin position="22"/>
        <end position="387"/>
    </location>
</feature>
<keyword evidence="1" id="KW-0732">Signal</keyword>
<reference evidence="2" key="1">
    <citation type="submission" date="2020-10" db="EMBL/GenBank/DDBJ databases">
        <authorList>
            <person name="Gilroy R."/>
        </authorList>
    </citation>
    <scope>NUCLEOTIDE SEQUENCE</scope>
    <source>
        <strain evidence="2">ChiGjej1B1-1684</strain>
    </source>
</reference>
<organism evidence="2 3">
    <name type="scientific">Candidatus Limousia pullorum</name>
    <dbReference type="NCBI Taxonomy" id="2840860"/>
    <lineage>
        <taxon>Bacteria</taxon>
        <taxon>Bacillati</taxon>
        <taxon>Bacillota</taxon>
        <taxon>Clostridia</taxon>
        <taxon>Eubacteriales</taxon>
        <taxon>Oscillospiraceae</taxon>
        <taxon>Oscillospiraceae incertae sedis</taxon>
        <taxon>Candidatus Limousia</taxon>
    </lineage>
</organism>
<comment type="caution">
    <text evidence="2">The sequence shown here is derived from an EMBL/GenBank/DDBJ whole genome shotgun (WGS) entry which is preliminary data.</text>
</comment>
<dbReference type="EMBL" id="DVNG01000007">
    <property type="protein sequence ID" value="HIU49491.1"/>
    <property type="molecule type" value="Genomic_DNA"/>
</dbReference>
<name>A0A9D1S772_9FIRM</name>